<keyword evidence="4" id="KW-1185">Reference proteome</keyword>
<sequence length="79" mass="8690">MGAHGIPCIGPIETKCFFLLHVCLVFYVSFSICGLKLLGTLVVTSTMMYELWHHHHSSSELISKLFAIAFGNVLVAVPI</sequence>
<evidence type="ECO:0000256" key="1">
    <source>
        <dbReference type="SAM" id="Phobius"/>
    </source>
</evidence>
<protein>
    <submittedName>
        <fullName evidence="2">Uncharacterized protein</fullName>
    </submittedName>
</protein>
<proteinExistence type="predicted"/>
<keyword evidence="1" id="KW-1133">Transmembrane helix</keyword>
<organism evidence="2 4">
    <name type="scientific">Cuscuta epithymum</name>
    <dbReference type="NCBI Taxonomy" id="186058"/>
    <lineage>
        <taxon>Eukaryota</taxon>
        <taxon>Viridiplantae</taxon>
        <taxon>Streptophyta</taxon>
        <taxon>Embryophyta</taxon>
        <taxon>Tracheophyta</taxon>
        <taxon>Spermatophyta</taxon>
        <taxon>Magnoliopsida</taxon>
        <taxon>eudicotyledons</taxon>
        <taxon>Gunneridae</taxon>
        <taxon>Pentapetalae</taxon>
        <taxon>asterids</taxon>
        <taxon>lamiids</taxon>
        <taxon>Solanales</taxon>
        <taxon>Convolvulaceae</taxon>
        <taxon>Cuscuteae</taxon>
        <taxon>Cuscuta</taxon>
        <taxon>Cuscuta subgen. Cuscuta</taxon>
    </lineage>
</organism>
<dbReference type="AlphaFoldDB" id="A0AAV0C3S4"/>
<evidence type="ECO:0000313" key="4">
    <source>
        <dbReference type="Proteomes" id="UP001152523"/>
    </source>
</evidence>
<dbReference type="EMBL" id="CAMAPF010000914">
    <property type="protein sequence ID" value="CAH9119515.1"/>
    <property type="molecule type" value="Genomic_DNA"/>
</dbReference>
<comment type="caution">
    <text evidence="2">The sequence shown here is derived from an EMBL/GenBank/DDBJ whole genome shotgun (WGS) entry which is preliminary data.</text>
</comment>
<name>A0AAV0C3S4_9ASTE</name>
<gene>
    <name evidence="3" type="ORF">CEPIT_LOCUS22720</name>
    <name evidence="2" type="ORF">CEPIT_LOCUS2337</name>
</gene>
<reference evidence="2" key="1">
    <citation type="submission" date="2022-07" db="EMBL/GenBank/DDBJ databases">
        <authorList>
            <person name="Macas J."/>
            <person name="Novak P."/>
            <person name="Neumann P."/>
        </authorList>
    </citation>
    <scope>NUCLEOTIDE SEQUENCE</scope>
</reference>
<evidence type="ECO:0000313" key="3">
    <source>
        <dbReference type="EMBL" id="CAH9119515.1"/>
    </source>
</evidence>
<feature type="transmembrane region" description="Helical" evidence="1">
    <location>
        <begin position="24"/>
        <end position="49"/>
    </location>
</feature>
<keyword evidence="1" id="KW-0472">Membrane</keyword>
<keyword evidence="1" id="KW-0812">Transmembrane</keyword>
<dbReference type="EMBL" id="CAMAPF010000012">
    <property type="protein sequence ID" value="CAH9065908.1"/>
    <property type="molecule type" value="Genomic_DNA"/>
</dbReference>
<evidence type="ECO:0000313" key="2">
    <source>
        <dbReference type="EMBL" id="CAH9065908.1"/>
    </source>
</evidence>
<accession>A0AAV0C3S4</accession>
<dbReference type="Proteomes" id="UP001152523">
    <property type="component" value="Unassembled WGS sequence"/>
</dbReference>